<proteinExistence type="predicted"/>
<dbReference type="OrthoDB" id="847190at2759"/>
<evidence type="ECO:0000259" key="1">
    <source>
        <dbReference type="Pfam" id="PF04043"/>
    </source>
</evidence>
<dbReference type="Proteomes" id="UP001141552">
    <property type="component" value="Unassembled WGS sequence"/>
</dbReference>
<feature type="domain" description="Pectinesterase inhibitor" evidence="1">
    <location>
        <begin position="10"/>
        <end position="141"/>
    </location>
</feature>
<comment type="caution">
    <text evidence="2">The sequence shown here is derived from an EMBL/GenBank/DDBJ whole genome shotgun (WGS) entry which is preliminary data.</text>
</comment>
<name>A0A9Q0J910_9ROSI</name>
<reference evidence="2" key="1">
    <citation type="submission" date="2022-02" db="EMBL/GenBank/DDBJ databases">
        <authorList>
            <person name="Henning P.M."/>
            <person name="McCubbin A.G."/>
            <person name="Shore J.S."/>
        </authorList>
    </citation>
    <scope>NUCLEOTIDE SEQUENCE</scope>
    <source>
        <strain evidence="2">F60SS</strain>
        <tissue evidence="2">Leaves</tissue>
    </source>
</reference>
<organism evidence="2 3">
    <name type="scientific">Turnera subulata</name>
    <dbReference type="NCBI Taxonomy" id="218843"/>
    <lineage>
        <taxon>Eukaryota</taxon>
        <taxon>Viridiplantae</taxon>
        <taxon>Streptophyta</taxon>
        <taxon>Embryophyta</taxon>
        <taxon>Tracheophyta</taxon>
        <taxon>Spermatophyta</taxon>
        <taxon>Magnoliopsida</taxon>
        <taxon>eudicotyledons</taxon>
        <taxon>Gunneridae</taxon>
        <taxon>Pentapetalae</taxon>
        <taxon>rosids</taxon>
        <taxon>fabids</taxon>
        <taxon>Malpighiales</taxon>
        <taxon>Passifloraceae</taxon>
        <taxon>Turnera</taxon>
    </lineage>
</organism>
<dbReference type="PANTHER" id="PTHR31890:SF11">
    <property type="entry name" value="PECTINESTERASE INHIBITOR DOMAIN-CONTAINING PROTEIN"/>
    <property type="match status" value="1"/>
</dbReference>
<reference evidence="2" key="2">
    <citation type="journal article" date="2023" name="Plants (Basel)">
        <title>Annotation of the Turnera subulata (Passifloraceae) Draft Genome Reveals the S-Locus Evolved after the Divergence of Turneroideae from Passifloroideae in a Stepwise Manner.</title>
        <authorList>
            <person name="Henning P.M."/>
            <person name="Roalson E.H."/>
            <person name="Mir W."/>
            <person name="McCubbin A.G."/>
            <person name="Shore J.S."/>
        </authorList>
    </citation>
    <scope>NUCLEOTIDE SEQUENCE</scope>
    <source>
        <strain evidence="2">F60SS</strain>
    </source>
</reference>
<dbReference type="InterPro" id="IPR035513">
    <property type="entry name" value="Invertase/methylesterase_inhib"/>
</dbReference>
<accession>A0A9Q0J910</accession>
<dbReference type="Pfam" id="PF04043">
    <property type="entry name" value="PMEI"/>
    <property type="match status" value="1"/>
</dbReference>
<gene>
    <name evidence="2" type="ORF">Tsubulata_049035</name>
</gene>
<dbReference type="EMBL" id="JAKUCV010004834">
    <property type="protein sequence ID" value="KAJ4833896.1"/>
    <property type="molecule type" value="Genomic_DNA"/>
</dbReference>
<dbReference type="PANTHER" id="PTHR31890">
    <property type="entry name" value="PLANT INVERTASE/PECTIN METHYLESTERASE INHIBITOR SUPERFAMILY PROTEIN"/>
    <property type="match status" value="1"/>
</dbReference>
<dbReference type="CDD" id="cd14859">
    <property type="entry name" value="PMEI_like"/>
    <property type="match status" value="1"/>
</dbReference>
<evidence type="ECO:0000313" key="3">
    <source>
        <dbReference type="Proteomes" id="UP001141552"/>
    </source>
</evidence>
<sequence>MEAEAGKIEIQDYCKHTKLFALCDRVMTAAAQRKKTADVTSLTQAALFIAKRESTRMEDFFSKLTPRYPQFAEPLKECANFFKESTIFLNLRGMNGGTASLDVHYALDDASQCETALANAKASIPEVTTHIQKWKNLFEIAYSGVMALETAAGY</sequence>
<dbReference type="InterPro" id="IPR006501">
    <property type="entry name" value="Pectinesterase_inhib_dom"/>
</dbReference>
<dbReference type="Gene3D" id="1.20.140.40">
    <property type="entry name" value="Invertase/pectin methylesterase inhibitor family protein"/>
    <property type="match status" value="1"/>
</dbReference>
<protein>
    <recommendedName>
        <fullName evidence="1">Pectinesterase inhibitor domain-containing protein</fullName>
    </recommendedName>
</protein>
<dbReference type="AlphaFoldDB" id="A0A9Q0J910"/>
<evidence type="ECO:0000313" key="2">
    <source>
        <dbReference type="EMBL" id="KAJ4833896.1"/>
    </source>
</evidence>
<keyword evidence="3" id="KW-1185">Reference proteome</keyword>
<dbReference type="GO" id="GO:0004857">
    <property type="term" value="F:enzyme inhibitor activity"/>
    <property type="evidence" value="ECO:0007669"/>
    <property type="project" value="InterPro"/>
</dbReference>
<dbReference type="SUPFAM" id="SSF101148">
    <property type="entry name" value="Plant invertase/pectin methylesterase inhibitor"/>
    <property type="match status" value="1"/>
</dbReference>